<accession>A0A7G6WVV5</accession>
<sequence>MTVDQVVAESPHNHPSRCCCELAARELTSCPACGWPSLYRQTCSNCGWRAYADPIRCPICPEHAATAPSSEGPDCIGRSGIEYSTLNSERLWAELKARPDCEHGYRATDSCPGCDAEEDARRFVEEALHAATAGSAGSWQTVAGILADEVLRLRAVGP</sequence>
<protein>
    <submittedName>
        <fullName evidence="1">Uncharacterized protein</fullName>
    </submittedName>
</protein>
<dbReference type="KEGG" id="kqi:F1D05_09750"/>
<proteinExistence type="predicted"/>
<evidence type="ECO:0000313" key="2">
    <source>
        <dbReference type="Proteomes" id="UP000515563"/>
    </source>
</evidence>
<keyword evidence="2" id="KW-1185">Reference proteome</keyword>
<dbReference type="EMBL" id="CP043661">
    <property type="protein sequence ID" value="QNE18120.1"/>
    <property type="molecule type" value="Genomic_DNA"/>
</dbReference>
<dbReference type="Proteomes" id="UP000515563">
    <property type="component" value="Chromosome"/>
</dbReference>
<evidence type="ECO:0000313" key="1">
    <source>
        <dbReference type="EMBL" id="QNE18120.1"/>
    </source>
</evidence>
<dbReference type="RefSeq" id="WP_185447016.1">
    <property type="nucleotide sequence ID" value="NZ_CP043661.1"/>
</dbReference>
<reference evidence="1 2" key="2">
    <citation type="journal article" date="2020" name="Microbiol. Resour. Announc.">
        <title>Antarctic desert soil bacteria exhibit high novel natural product potential, evaluated through long-read genome sequencing and comparative genomics.</title>
        <authorList>
            <person name="Benaud N."/>
            <person name="Edwards R.J."/>
            <person name="Amos T.G."/>
            <person name="D'Agostino P.M."/>
            <person name="Gutierrez-Chavez C."/>
            <person name="Montgomery K."/>
            <person name="Nicetic I."/>
            <person name="Ferrari B.C."/>
        </authorList>
    </citation>
    <scope>NUCLEOTIDE SEQUENCE [LARGE SCALE GENOMIC DNA]</scope>
    <source>
        <strain evidence="1 2">SPB151</strain>
    </source>
</reference>
<organism evidence="1 2">
    <name type="scientific">Kribbella qitaiheensis</name>
    <dbReference type="NCBI Taxonomy" id="1544730"/>
    <lineage>
        <taxon>Bacteria</taxon>
        <taxon>Bacillati</taxon>
        <taxon>Actinomycetota</taxon>
        <taxon>Actinomycetes</taxon>
        <taxon>Propionibacteriales</taxon>
        <taxon>Kribbellaceae</taxon>
        <taxon>Kribbella</taxon>
    </lineage>
</organism>
<reference evidence="2" key="1">
    <citation type="submission" date="2019-09" db="EMBL/GenBank/DDBJ databases">
        <title>Antimicrobial potential of Antarctic Bacteria.</title>
        <authorList>
            <person name="Benaud N."/>
            <person name="Edwards R.J."/>
            <person name="Ferrari B.C."/>
        </authorList>
    </citation>
    <scope>NUCLEOTIDE SEQUENCE [LARGE SCALE GENOMIC DNA]</scope>
    <source>
        <strain evidence="2">SPB151</strain>
    </source>
</reference>
<gene>
    <name evidence="1" type="ORF">F1D05_09750</name>
</gene>
<name>A0A7G6WVV5_9ACTN</name>
<dbReference type="AlphaFoldDB" id="A0A7G6WVV5"/>